<keyword evidence="4" id="KW-0802">TPR repeat</keyword>
<dbReference type="InterPro" id="IPR017689">
    <property type="entry name" value="BamD"/>
</dbReference>
<evidence type="ECO:0000256" key="2">
    <source>
        <dbReference type="ARBA" id="ARBA00023136"/>
    </source>
</evidence>
<evidence type="ECO:0000256" key="1">
    <source>
        <dbReference type="ARBA" id="ARBA00022729"/>
    </source>
</evidence>
<evidence type="ECO:0000256" key="3">
    <source>
        <dbReference type="ARBA" id="ARBA00023237"/>
    </source>
</evidence>
<comment type="caution">
    <text evidence="6">The sequence shown here is derived from an EMBL/GenBank/DDBJ whole genome shotgun (WGS) entry which is preliminary data.</text>
</comment>
<dbReference type="SUPFAM" id="SSF48452">
    <property type="entry name" value="TPR-like"/>
    <property type="match status" value="1"/>
</dbReference>
<dbReference type="InterPro" id="IPR019734">
    <property type="entry name" value="TPR_rpt"/>
</dbReference>
<dbReference type="InterPro" id="IPR011990">
    <property type="entry name" value="TPR-like_helical_dom_sf"/>
</dbReference>
<dbReference type="Pfam" id="PF13525">
    <property type="entry name" value="YfiO"/>
    <property type="match status" value="1"/>
</dbReference>
<dbReference type="Proteomes" id="UP000226525">
    <property type="component" value="Unassembled WGS sequence"/>
</dbReference>
<dbReference type="EMBL" id="NZEX01000096">
    <property type="protein sequence ID" value="MAH63512.1"/>
    <property type="molecule type" value="Genomic_DNA"/>
</dbReference>
<feature type="domain" description="Outer membrane lipoprotein BamD-like" evidence="5">
    <location>
        <begin position="51"/>
        <end position="248"/>
    </location>
</feature>
<organism evidence="6 7">
    <name type="scientific">SAR324 cluster bacterium</name>
    <dbReference type="NCBI Taxonomy" id="2024889"/>
    <lineage>
        <taxon>Bacteria</taxon>
        <taxon>Deltaproteobacteria</taxon>
        <taxon>SAR324 cluster</taxon>
    </lineage>
</organism>
<dbReference type="SMART" id="SM00028">
    <property type="entry name" value="TPR"/>
    <property type="match status" value="2"/>
</dbReference>
<protein>
    <recommendedName>
        <fullName evidence="5">Outer membrane lipoprotein BamD-like domain-containing protein</fullName>
    </recommendedName>
</protein>
<sequence>MRYIGMSAVTKSPWFAIASATKARNSIILLIQLSFLSFACSPVQDANIRTPARELYNQAIIASEDQFYTEAEELFRQLSNEHSGTQLATLAYLQLGELFFKRNNWDDAEVNYRSFLIRNPNSHLTPYVISQIISLNYEKNRYGIFIRERSFDRDMEPNRKIIQEYQRFYLLYRQSNYLEDVTKLLNNASNDLAEYEFVVGEYYFSQQAYDSAITRYLYLLKNFPKFERRNQIAERLINAYENNQQPEKANSIRIILELQSSQST</sequence>
<evidence type="ECO:0000259" key="5">
    <source>
        <dbReference type="Pfam" id="PF13525"/>
    </source>
</evidence>
<keyword evidence="3" id="KW-0998">Cell outer membrane</keyword>
<accession>A0A2D6YK62</accession>
<dbReference type="PROSITE" id="PS50005">
    <property type="entry name" value="TPR"/>
    <property type="match status" value="1"/>
</dbReference>
<name>A0A2D6YK62_9DELT</name>
<evidence type="ECO:0000313" key="7">
    <source>
        <dbReference type="Proteomes" id="UP000226525"/>
    </source>
</evidence>
<dbReference type="NCBIfam" id="TIGR03302">
    <property type="entry name" value="OM_YfiO"/>
    <property type="match status" value="1"/>
</dbReference>
<gene>
    <name evidence="6" type="ORF">CMN54_08730</name>
</gene>
<dbReference type="Gene3D" id="1.25.40.10">
    <property type="entry name" value="Tetratricopeptide repeat domain"/>
    <property type="match status" value="1"/>
</dbReference>
<dbReference type="InterPro" id="IPR039565">
    <property type="entry name" value="BamD-like"/>
</dbReference>
<evidence type="ECO:0000313" key="6">
    <source>
        <dbReference type="EMBL" id="MAH63512.1"/>
    </source>
</evidence>
<dbReference type="AlphaFoldDB" id="A0A2D6YK62"/>
<keyword evidence="1" id="KW-0732">Signal</keyword>
<keyword evidence="2" id="KW-0472">Membrane</keyword>
<feature type="repeat" description="TPR" evidence="4">
    <location>
        <begin position="89"/>
        <end position="122"/>
    </location>
</feature>
<proteinExistence type="predicted"/>
<reference evidence="7" key="1">
    <citation type="submission" date="2017-09" db="EMBL/GenBank/DDBJ databases">
        <title>The Reconstruction of 2,631 Draft Metagenome-Assembled Genomes from the Global Oceans.</title>
        <authorList>
            <person name="Tully B.J."/>
            <person name="Graham E.D."/>
            <person name="Heidelberg J.F."/>
        </authorList>
    </citation>
    <scope>NUCLEOTIDE SEQUENCE [LARGE SCALE GENOMIC DNA]</scope>
</reference>
<evidence type="ECO:0000256" key="4">
    <source>
        <dbReference type="PROSITE-ProRule" id="PRU00339"/>
    </source>
</evidence>